<dbReference type="AlphaFoldDB" id="E8RMS3"/>
<dbReference type="CDD" id="cd00093">
    <property type="entry name" value="HTH_XRE"/>
    <property type="match status" value="1"/>
</dbReference>
<reference evidence="3" key="1">
    <citation type="submission" date="2010-12" db="EMBL/GenBank/DDBJ databases">
        <title>Complete sequence of chromosome 1 of Asticcacaulis excentricus CB 48.</title>
        <authorList>
            <consortium name="US DOE Joint Genome Institute"/>
            <person name="Lucas S."/>
            <person name="Copeland A."/>
            <person name="Lapidus A."/>
            <person name="Cheng J.-F."/>
            <person name="Bruce D."/>
            <person name="Goodwin L."/>
            <person name="Pitluck S."/>
            <person name="Teshima H."/>
            <person name="Davenport K."/>
            <person name="Detter J.C."/>
            <person name="Han C."/>
            <person name="Tapia R."/>
            <person name="Land M."/>
            <person name="Hauser L."/>
            <person name="Jeffries C."/>
            <person name="Kyrpides N."/>
            <person name="Ivanova N."/>
            <person name="Ovchinnikova G."/>
            <person name="Brun Y.V."/>
            <person name="Woyke T."/>
        </authorList>
    </citation>
    <scope>NUCLEOTIDE SEQUENCE [LARGE SCALE GENOMIC DNA]</scope>
    <source>
        <strain evidence="3">ATCC 15261 / DSM 4724 / KCTC 12464 / NCIMB 9791 / VKM B-1370 / CB 48</strain>
    </source>
</reference>
<dbReference type="InterPro" id="IPR001387">
    <property type="entry name" value="Cro/C1-type_HTH"/>
</dbReference>
<dbReference type="EMBL" id="CP002395">
    <property type="protein sequence ID" value="ADU13954.1"/>
    <property type="molecule type" value="Genomic_DNA"/>
</dbReference>
<evidence type="ECO:0000259" key="1">
    <source>
        <dbReference type="PROSITE" id="PS50943"/>
    </source>
</evidence>
<dbReference type="RefSeq" id="WP_013479782.1">
    <property type="nucleotide sequence ID" value="NC_014816.1"/>
</dbReference>
<sequence>MEALNKVDVHVGHRIRSRRKEIGMSQTDLANHLSLTFQQVQKYERGFNRISASKMHDAARALGVHIEYFFEGLDNETELDRSESEASVTQFLLTREGAELSSHFSKLSANQRKGVLALVRMLVLD</sequence>
<organism evidence="2 3">
    <name type="scientific">Asticcacaulis excentricus (strain ATCC 15261 / DSM 4724 / KCTC 12464 / NCIMB 9791 / VKM B-1370 / CB 48)</name>
    <dbReference type="NCBI Taxonomy" id="573065"/>
    <lineage>
        <taxon>Bacteria</taxon>
        <taxon>Pseudomonadati</taxon>
        <taxon>Pseudomonadota</taxon>
        <taxon>Alphaproteobacteria</taxon>
        <taxon>Caulobacterales</taxon>
        <taxon>Caulobacteraceae</taxon>
        <taxon>Asticcacaulis</taxon>
    </lineage>
</organism>
<dbReference type="PROSITE" id="PS50943">
    <property type="entry name" value="HTH_CROC1"/>
    <property type="match status" value="1"/>
</dbReference>
<accession>E8RMS3</accession>
<dbReference type="KEGG" id="aex:Astex_2300"/>
<dbReference type="GO" id="GO:0003677">
    <property type="term" value="F:DNA binding"/>
    <property type="evidence" value="ECO:0007669"/>
    <property type="project" value="InterPro"/>
</dbReference>
<dbReference type="SMART" id="SM00530">
    <property type="entry name" value="HTH_XRE"/>
    <property type="match status" value="1"/>
</dbReference>
<dbReference type="Pfam" id="PF01381">
    <property type="entry name" value="HTH_3"/>
    <property type="match status" value="1"/>
</dbReference>
<dbReference type="Proteomes" id="UP000001492">
    <property type="component" value="Chromosome 1"/>
</dbReference>
<dbReference type="STRING" id="573065.Astex_2300"/>
<proteinExistence type="predicted"/>
<name>E8RMS3_ASTEC</name>
<evidence type="ECO:0000313" key="2">
    <source>
        <dbReference type="EMBL" id="ADU13954.1"/>
    </source>
</evidence>
<dbReference type="HOGENOM" id="CLU_066192_26_0_5"/>
<dbReference type="InterPro" id="IPR010982">
    <property type="entry name" value="Lambda_DNA-bd_dom_sf"/>
</dbReference>
<dbReference type="SUPFAM" id="SSF47413">
    <property type="entry name" value="lambda repressor-like DNA-binding domains"/>
    <property type="match status" value="1"/>
</dbReference>
<gene>
    <name evidence="2" type="ordered locus">Astex_2300</name>
</gene>
<dbReference type="Gene3D" id="1.10.260.40">
    <property type="entry name" value="lambda repressor-like DNA-binding domains"/>
    <property type="match status" value="1"/>
</dbReference>
<dbReference type="eggNOG" id="COG1396">
    <property type="taxonomic scope" value="Bacteria"/>
</dbReference>
<feature type="domain" description="HTH cro/C1-type" evidence="1">
    <location>
        <begin position="15"/>
        <end position="69"/>
    </location>
</feature>
<keyword evidence="3" id="KW-1185">Reference proteome</keyword>
<evidence type="ECO:0000313" key="3">
    <source>
        <dbReference type="Proteomes" id="UP000001492"/>
    </source>
</evidence>
<protein>
    <submittedName>
        <fullName evidence="2">Helix-turn-helix domain protein</fullName>
    </submittedName>
</protein>